<dbReference type="RefSeq" id="WP_149475934.1">
    <property type="nucleotide sequence ID" value="NZ_JAGGMB010000028.1"/>
</dbReference>
<reference evidence="1" key="1">
    <citation type="submission" date="2021-03" db="EMBL/GenBank/DDBJ databases">
        <title>Genomic Encyclopedia of Type Strains, Phase IV (KMG-IV): sequencing the most valuable type-strain genomes for metagenomic binning, comparative biology and taxonomic classification.</title>
        <authorList>
            <person name="Goeker M."/>
        </authorList>
    </citation>
    <scope>NUCLEOTIDE SEQUENCE</scope>
    <source>
        <strain evidence="1">DSM 107338</strain>
    </source>
</reference>
<sequence length="163" mass="19213">MKQATVKITEQFPILEQALHANQSTLLTEETLSKLSDVEQVFLRLAWFFENPGSENFNLESLYKFLDNEWLEFALEVIHIFFYKDTYLIRNPQHSLVTDGNYYMNQSRFAEFLQENGLKYDKAKLSVYITRGIVPKADITISGTKYWEQSTCEKFLKEQQQSE</sequence>
<gene>
    <name evidence="1" type="ORF">J2Z64_004439</name>
</gene>
<dbReference type="EMBL" id="JAGGMB010000028">
    <property type="protein sequence ID" value="MBP2080127.1"/>
    <property type="molecule type" value="Genomic_DNA"/>
</dbReference>
<dbReference type="Proteomes" id="UP001138793">
    <property type="component" value="Unassembled WGS sequence"/>
</dbReference>
<dbReference type="AlphaFoldDB" id="A0A9X1CM13"/>
<protein>
    <submittedName>
        <fullName evidence="1">Uncharacterized protein</fullName>
    </submittedName>
</protein>
<accession>A0A9X1CM13</accession>
<dbReference type="OrthoDB" id="2871500at2"/>
<organism evidence="1 2">
    <name type="scientific">Oceanobacillus polygoni</name>
    <dbReference type="NCBI Taxonomy" id="1235259"/>
    <lineage>
        <taxon>Bacteria</taxon>
        <taxon>Bacillati</taxon>
        <taxon>Bacillota</taxon>
        <taxon>Bacilli</taxon>
        <taxon>Bacillales</taxon>
        <taxon>Bacillaceae</taxon>
        <taxon>Oceanobacillus</taxon>
    </lineage>
</organism>
<comment type="caution">
    <text evidence="1">The sequence shown here is derived from an EMBL/GenBank/DDBJ whole genome shotgun (WGS) entry which is preliminary data.</text>
</comment>
<evidence type="ECO:0000313" key="2">
    <source>
        <dbReference type="Proteomes" id="UP001138793"/>
    </source>
</evidence>
<evidence type="ECO:0000313" key="1">
    <source>
        <dbReference type="EMBL" id="MBP2080127.1"/>
    </source>
</evidence>
<keyword evidence="2" id="KW-1185">Reference proteome</keyword>
<proteinExistence type="predicted"/>
<name>A0A9X1CM13_9BACI</name>